<dbReference type="SMART" id="SM00173">
    <property type="entry name" value="RAS"/>
    <property type="match status" value="1"/>
</dbReference>
<dbReference type="KEGG" id="tva:5468479"/>
<sequence>MNDPITHRVVLIGDSQVGKTSLIHRFVRNSYEKQQKNTVGAVFHTYEEEVNNQKVIMQIWDTAGQEKYRSLGPIYYRNASAGIAVYDTTNPDSLEGLQQWITDFKRHTDQPLLFIVGNKIDIATTDANGLREEAQPFAYRNGAQLFLASAKTGEGVKEMFKSVFTELVKSGKLSVMEKSKPQVQNKENQSGGCC</sequence>
<dbReference type="PRINTS" id="PR00449">
    <property type="entry name" value="RASTRNSFRMNG"/>
</dbReference>
<dbReference type="Proteomes" id="UP000001542">
    <property type="component" value="Unassembled WGS sequence"/>
</dbReference>
<dbReference type="InterPro" id="IPR001806">
    <property type="entry name" value="Small_GTPase"/>
</dbReference>
<reference evidence="2" key="1">
    <citation type="submission" date="2006-10" db="EMBL/GenBank/DDBJ databases">
        <authorList>
            <person name="Amadeo P."/>
            <person name="Zhao Q."/>
            <person name="Wortman J."/>
            <person name="Fraser-Liggett C."/>
            <person name="Carlton J."/>
        </authorList>
    </citation>
    <scope>NUCLEOTIDE SEQUENCE</scope>
    <source>
        <strain evidence="2">G3</strain>
    </source>
</reference>
<dbReference type="Pfam" id="PF00071">
    <property type="entry name" value="Ras"/>
    <property type="match status" value="1"/>
</dbReference>
<name>A0A8U0WPQ9_TRIV3</name>
<dbReference type="GO" id="GO:0012505">
    <property type="term" value="C:endomembrane system"/>
    <property type="evidence" value="ECO:0000318"/>
    <property type="project" value="GO_Central"/>
</dbReference>
<evidence type="ECO:0000313" key="3">
    <source>
        <dbReference type="Proteomes" id="UP000001542"/>
    </source>
</evidence>
<dbReference type="NCBIfam" id="TIGR00231">
    <property type="entry name" value="small_GTP"/>
    <property type="match status" value="1"/>
</dbReference>
<dbReference type="PROSITE" id="PS51419">
    <property type="entry name" value="RAB"/>
    <property type="match status" value="1"/>
</dbReference>
<dbReference type="GO" id="GO:0042147">
    <property type="term" value="P:retrograde transport, endosome to Golgi"/>
    <property type="evidence" value="ECO:0000318"/>
    <property type="project" value="GO_Central"/>
</dbReference>
<dbReference type="AlphaFoldDB" id="A0A8U0WPQ9"/>
<dbReference type="SMART" id="SM00176">
    <property type="entry name" value="RAN"/>
    <property type="match status" value="1"/>
</dbReference>
<dbReference type="PROSITE" id="PS51421">
    <property type="entry name" value="RAS"/>
    <property type="match status" value="1"/>
</dbReference>
<dbReference type="GO" id="GO:0006890">
    <property type="term" value="P:retrograde vesicle-mediated transport, Golgi to endoplasmic reticulum"/>
    <property type="evidence" value="ECO:0000318"/>
    <property type="project" value="GO_Central"/>
</dbReference>
<dbReference type="GO" id="GO:0005794">
    <property type="term" value="C:Golgi apparatus"/>
    <property type="evidence" value="ECO:0000318"/>
    <property type="project" value="GO_Central"/>
</dbReference>
<dbReference type="Gene3D" id="3.40.50.300">
    <property type="entry name" value="P-loop containing nucleotide triphosphate hydrolases"/>
    <property type="match status" value="1"/>
</dbReference>
<dbReference type="GO" id="GO:0003924">
    <property type="term" value="F:GTPase activity"/>
    <property type="evidence" value="ECO:0000318"/>
    <property type="project" value="GO_Central"/>
</dbReference>
<dbReference type="VEuPathDB" id="TrichDB:TVAGG3_0292130"/>
<dbReference type="GO" id="GO:0006886">
    <property type="term" value="P:intracellular protein transport"/>
    <property type="evidence" value="ECO:0000318"/>
    <property type="project" value="GO_Central"/>
</dbReference>
<dbReference type="SMART" id="SM00175">
    <property type="entry name" value="RAB"/>
    <property type="match status" value="1"/>
</dbReference>
<dbReference type="SUPFAM" id="SSF52540">
    <property type="entry name" value="P-loop containing nucleoside triphosphate hydrolases"/>
    <property type="match status" value="1"/>
</dbReference>
<dbReference type="GO" id="GO:0006891">
    <property type="term" value="P:intra-Golgi vesicle-mediated transport"/>
    <property type="evidence" value="ECO:0000318"/>
    <property type="project" value="GO_Central"/>
</dbReference>
<proteinExistence type="predicted"/>
<dbReference type="InterPro" id="IPR027417">
    <property type="entry name" value="P-loop_NTPase"/>
</dbReference>
<dbReference type="FunFam" id="3.40.50.300:FF:001204">
    <property type="entry name" value="Small GTP-binding protein, putative"/>
    <property type="match status" value="1"/>
</dbReference>
<reference evidence="2" key="2">
    <citation type="journal article" date="2007" name="Science">
        <title>Draft genome sequence of the sexually transmitted pathogen Trichomonas vaginalis.</title>
        <authorList>
            <person name="Carlton J.M."/>
            <person name="Hirt R.P."/>
            <person name="Silva J.C."/>
            <person name="Delcher A.L."/>
            <person name="Schatz M."/>
            <person name="Zhao Q."/>
            <person name="Wortman J.R."/>
            <person name="Bidwell S.L."/>
            <person name="Alsmark U.C.M."/>
            <person name="Besteiro S."/>
            <person name="Sicheritz-Ponten T."/>
            <person name="Noel C.J."/>
            <person name="Dacks J.B."/>
            <person name="Foster P.G."/>
            <person name="Simillion C."/>
            <person name="Van de Peer Y."/>
            <person name="Miranda-Saavedra D."/>
            <person name="Barton G.J."/>
            <person name="Westrop G.D."/>
            <person name="Mueller S."/>
            <person name="Dessi D."/>
            <person name="Fiori P.L."/>
            <person name="Ren Q."/>
            <person name="Paulsen I."/>
            <person name="Zhang H."/>
            <person name="Bastida-Corcuera F.D."/>
            <person name="Simoes-Barbosa A."/>
            <person name="Brown M.T."/>
            <person name="Hayes R.D."/>
            <person name="Mukherjee M."/>
            <person name="Okumura C.Y."/>
            <person name="Schneider R."/>
            <person name="Smith A.J."/>
            <person name="Vanacova S."/>
            <person name="Villalvazo M."/>
            <person name="Haas B.J."/>
            <person name="Pertea M."/>
            <person name="Feldblyum T.V."/>
            <person name="Utterback T.R."/>
            <person name="Shu C.L."/>
            <person name="Osoegawa K."/>
            <person name="de Jong P.J."/>
            <person name="Hrdy I."/>
            <person name="Horvathova L."/>
            <person name="Zubacova Z."/>
            <person name="Dolezal P."/>
            <person name="Malik S.B."/>
            <person name="Logsdon J.M. Jr."/>
            <person name="Henze K."/>
            <person name="Gupta A."/>
            <person name="Wang C.C."/>
            <person name="Dunne R.L."/>
            <person name="Upcroft J.A."/>
            <person name="Upcroft P."/>
            <person name="White O."/>
            <person name="Salzberg S.L."/>
            <person name="Tang P."/>
            <person name="Chiu C.-H."/>
            <person name="Lee Y.-S."/>
            <person name="Embley T.M."/>
            <person name="Coombs G.H."/>
            <person name="Mottram J.C."/>
            <person name="Tachezy J."/>
            <person name="Fraser-Liggett C.M."/>
            <person name="Johnson P.J."/>
        </authorList>
    </citation>
    <scope>NUCLEOTIDE SEQUENCE [LARGE SCALE GENOMIC DNA]</scope>
    <source>
        <strain evidence="2">G3</strain>
    </source>
</reference>
<evidence type="ECO:0000313" key="2">
    <source>
        <dbReference type="EMBL" id="EAY22920.1"/>
    </source>
</evidence>
<dbReference type="InterPro" id="IPR005225">
    <property type="entry name" value="Small_GTP-bd"/>
</dbReference>
<keyword evidence="3" id="KW-1185">Reference proteome</keyword>
<dbReference type="SMART" id="SM00174">
    <property type="entry name" value="RHO"/>
    <property type="match status" value="1"/>
</dbReference>
<protein>
    <submittedName>
        <fullName evidence="2">Small GTP-binding protein, putative</fullName>
    </submittedName>
</protein>
<organism evidence="2 3">
    <name type="scientific">Trichomonas vaginalis (strain ATCC PRA-98 / G3)</name>
    <dbReference type="NCBI Taxonomy" id="412133"/>
    <lineage>
        <taxon>Eukaryota</taxon>
        <taxon>Metamonada</taxon>
        <taxon>Parabasalia</taxon>
        <taxon>Trichomonadida</taxon>
        <taxon>Trichomonadidae</taxon>
        <taxon>Trichomonas</taxon>
    </lineage>
</organism>
<dbReference type="SMR" id="A0A8U0WPQ9"/>
<dbReference type="GO" id="GO:0005525">
    <property type="term" value="F:GTP binding"/>
    <property type="evidence" value="ECO:0007669"/>
    <property type="project" value="InterPro"/>
</dbReference>
<dbReference type="OMA" id="HEFSTAT"/>
<dbReference type="CDD" id="cd00154">
    <property type="entry name" value="Rab"/>
    <property type="match status" value="1"/>
</dbReference>
<dbReference type="OrthoDB" id="63533at2759"/>
<dbReference type="RefSeq" id="XP_001583906.1">
    <property type="nucleotide sequence ID" value="XM_001583856.1"/>
</dbReference>
<keyword evidence="1" id="KW-0547">Nucleotide-binding</keyword>
<dbReference type="EMBL" id="DS113181">
    <property type="protein sequence ID" value="EAY22920.1"/>
    <property type="molecule type" value="Genomic_DNA"/>
</dbReference>
<dbReference type="GO" id="GO:0005829">
    <property type="term" value="C:cytosol"/>
    <property type="evidence" value="ECO:0007669"/>
    <property type="project" value="GOC"/>
</dbReference>
<gene>
    <name evidence="2" type="ORF">TVAG_076670</name>
</gene>
<dbReference type="PANTHER" id="PTHR47978">
    <property type="match status" value="1"/>
</dbReference>
<accession>A0A8U0WPQ9</accession>
<evidence type="ECO:0000256" key="1">
    <source>
        <dbReference type="ARBA" id="ARBA00022741"/>
    </source>
</evidence>